<evidence type="ECO:0000313" key="2">
    <source>
        <dbReference type="EMBL" id="MBC8534873.1"/>
    </source>
</evidence>
<comment type="caution">
    <text evidence="2">The sequence shown here is derived from an EMBL/GenBank/DDBJ whole genome shotgun (WGS) entry which is preliminary data.</text>
</comment>
<accession>A0A926HT26</accession>
<keyword evidence="1" id="KW-1133">Transmembrane helix</keyword>
<protein>
    <submittedName>
        <fullName evidence="2">Uncharacterized protein</fullName>
    </submittedName>
</protein>
<keyword evidence="1" id="KW-0812">Transmembrane</keyword>
<dbReference type="RefSeq" id="WP_249320506.1">
    <property type="nucleotide sequence ID" value="NZ_JACRSN010000026.1"/>
</dbReference>
<dbReference type="Proteomes" id="UP000651482">
    <property type="component" value="Unassembled WGS sequence"/>
</dbReference>
<keyword evidence="1" id="KW-0472">Membrane</keyword>
<dbReference type="EMBL" id="JACRSN010000026">
    <property type="protein sequence ID" value="MBC8534873.1"/>
    <property type="molecule type" value="Genomic_DNA"/>
</dbReference>
<feature type="transmembrane region" description="Helical" evidence="1">
    <location>
        <begin position="113"/>
        <end position="131"/>
    </location>
</feature>
<evidence type="ECO:0000256" key="1">
    <source>
        <dbReference type="SAM" id="Phobius"/>
    </source>
</evidence>
<keyword evidence="3" id="KW-1185">Reference proteome</keyword>
<dbReference type="AlphaFoldDB" id="A0A926HT26"/>
<feature type="transmembrane region" description="Helical" evidence="1">
    <location>
        <begin position="62"/>
        <end position="85"/>
    </location>
</feature>
<feature type="transmembrane region" description="Helical" evidence="1">
    <location>
        <begin position="15"/>
        <end position="41"/>
    </location>
</feature>
<name>A0A926HT26_9FIRM</name>
<gene>
    <name evidence="2" type="ORF">IAG03_12980</name>
</gene>
<reference evidence="2" key="1">
    <citation type="submission" date="2020-08" db="EMBL/GenBank/DDBJ databases">
        <title>Genome public.</title>
        <authorList>
            <person name="Liu C."/>
            <person name="Sun Q."/>
        </authorList>
    </citation>
    <scope>NUCLEOTIDE SEQUENCE</scope>
    <source>
        <strain evidence="2">NSJ-40</strain>
    </source>
</reference>
<sequence>MIENLHMPEIIMPTWLLWIFPQTWIFLFPITLTADCLVLLLALKRMRCSCRKQFLWNVWRKVWLLGLVADFFGFAWMFLGAMMALGHSNREHERGWHSAMEHIMHKPYGNWQVFLWTLTAVVISGLFIYLFNRRMLRRNSFLREYQSKKLAVILAIFTEPWLFFLPAFK</sequence>
<feature type="transmembrane region" description="Helical" evidence="1">
    <location>
        <begin position="151"/>
        <end position="168"/>
    </location>
</feature>
<organism evidence="2 3">
    <name type="scientific">Yeguia hominis</name>
    <dbReference type="NCBI Taxonomy" id="2763662"/>
    <lineage>
        <taxon>Bacteria</taxon>
        <taxon>Bacillati</taxon>
        <taxon>Bacillota</taxon>
        <taxon>Clostridia</taxon>
        <taxon>Eubacteriales</taxon>
        <taxon>Yeguiaceae</taxon>
        <taxon>Yeguia</taxon>
    </lineage>
</organism>
<evidence type="ECO:0000313" key="3">
    <source>
        <dbReference type="Proteomes" id="UP000651482"/>
    </source>
</evidence>
<proteinExistence type="predicted"/>